<keyword evidence="1" id="KW-0732">Signal</keyword>
<feature type="signal peptide" evidence="1">
    <location>
        <begin position="1"/>
        <end position="27"/>
    </location>
</feature>
<sequence length="263" mass="28384">MATSFPSPLRLMRAVCFLGTIALAATAGEADRALFRCTVTDVGSRQAAPDPELNPLHYRLITHGYVPFGRGVPGDAAPDREALLQHVVAMLGERGMVPADEAHPPRLVIGVVWGSILGRQEAKAEFLHAPVVRMKWRPQLGYEAPYDAEWHEMPADLKRGVGATLVDAVYVLSITAYDYGNASRGVEVPFWQVRAMAKASGQFAAPVLHGLIDASGPLLRTDATLPLSQEFDAADWDGEDSPLLSTAALRALVVHDHGSARFD</sequence>
<accession>A0ABZ1CHF0</accession>
<evidence type="ECO:0000313" key="3">
    <source>
        <dbReference type="Proteomes" id="UP000738431"/>
    </source>
</evidence>
<gene>
    <name evidence="2" type="ORF">K1X11_011375</name>
</gene>
<dbReference type="EMBL" id="CP139781">
    <property type="protein sequence ID" value="WRQ90009.1"/>
    <property type="molecule type" value="Genomic_DNA"/>
</dbReference>
<proteinExistence type="predicted"/>
<evidence type="ECO:0000313" key="2">
    <source>
        <dbReference type="EMBL" id="WRQ90009.1"/>
    </source>
</evidence>
<protein>
    <submittedName>
        <fullName evidence="2">Uncharacterized protein</fullName>
    </submittedName>
</protein>
<dbReference type="RefSeq" id="WP_221032066.1">
    <property type="nucleotide sequence ID" value="NZ_CP139781.1"/>
</dbReference>
<dbReference type="Proteomes" id="UP000738431">
    <property type="component" value="Chromosome"/>
</dbReference>
<organism evidence="2 3">
    <name type="scientific">Actomonas aquatica</name>
    <dbReference type="NCBI Taxonomy" id="2866162"/>
    <lineage>
        <taxon>Bacteria</taxon>
        <taxon>Pseudomonadati</taxon>
        <taxon>Verrucomicrobiota</taxon>
        <taxon>Opitutia</taxon>
        <taxon>Opitutales</taxon>
        <taxon>Opitutaceae</taxon>
        <taxon>Actomonas</taxon>
    </lineage>
</organism>
<evidence type="ECO:0000256" key="1">
    <source>
        <dbReference type="SAM" id="SignalP"/>
    </source>
</evidence>
<reference evidence="2 3" key="1">
    <citation type="submission" date="2023-12" db="EMBL/GenBank/DDBJ databases">
        <title>Description of an unclassified Opitutus bacterium of Verrucomicrobiota.</title>
        <authorList>
            <person name="Zhang D.-F."/>
        </authorList>
    </citation>
    <scope>NUCLEOTIDE SEQUENCE [LARGE SCALE GENOMIC DNA]</scope>
    <source>
        <strain evidence="2 3">WL0086</strain>
    </source>
</reference>
<feature type="chain" id="PRO_5047471358" evidence="1">
    <location>
        <begin position="28"/>
        <end position="263"/>
    </location>
</feature>
<keyword evidence="3" id="KW-1185">Reference proteome</keyword>
<name>A0ABZ1CHF0_9BACT</name>